<keyword evidence="3" id="KW-0539">Nucleus</keyword>
<dbReference type="STRING" id="5722.A2DEQ4"/>
<dbReference type="FunCoup" id="A2DEQ4">
    <property type="interactions" value="476"/>
</dbReference>
<dbReference type="KEGG" id="tva:5466729"/>
<dbReference type="RefSeq" id="XP_001582167.1">
    <property type="nucleotide sequence ID" value="XM_001582117.1"/>
</dbReference>
<dbReference type="PANTHER" id="PTHR14150">
    <property type="entry name" value="U3 SMALL NUCLEOLAR RNA-ASSOCIATED PROTEIN 14"/>
    <property type="match status" value="1"/>
</dbReference>
<keyword evidence="4" id="KW-0175">Coiled coil</keyword>
<dbReference type="InParanoid" id="A2DEQ4"/>
<gene>
    <name evidence="6" type="ORF">TVAG_283500</name>
</gene>
<dbReference type="Proteomes" id="UP000001542">
    <property type="component" value="Unassembled WGS sequence"/>
</dbReference>
<sequence>MSNENVSVNDLLSDLNDVNNFGDLKKMAQNPVAPLQETSLVAQNKANRKAAFEQVKSDVDAWGIVASEVDKQRTITFGESEKKKVQEFQPVKSELASTVNNILTEQKLTRESQLALEDEAMSKLSDKEIRERVEQLAHLRRLQFYNEMKARRWKKIKSKAFRRLHKREMADIPLEELAEVDPEAFQAKIAKIEADRAKERVTLRHKNTSQWVRRVLARGLKAASADVRQSYEDQLKLGEELTRKIALKAEAAGDEEEEDEEVIQQAAKDSNLKPLLDMSFMKEAAQKKENAMEDLEKAIKDFDTTPSSGIINVASKPVQQLRKKGDKKDNEQKVTEEKSQPAEKQEKTEEKQVQKEEVTEEPKKDEEKEEEKPQTKVPKANPWSRHNKKQKKTINANFQQPTKEELESMNTSVDFAKEGQEEELAKMLGYEDEFKREKEEQAAKEASKDVASMDELHIAGWGSWTGLGAVESEKAKKRRENLEKERKSIIEKAIKERKDANLDGVILNEENDTASNKYAITEVPRGYTNAKQLAAQLSYPIGPEFNSVTGFQKLIQPDMKTVAGQAIEPIFMTKMNKRKQRIDKMKANRKALEAKKSLQ</sequence>
<feature type="region of interest" description="Disordered" evidence="5">
    <location>
        <begin position="249"/>
        <end position="269"/>
    </location>
</feature>
<dbReference type="PANTHER" id="PTHR14150:SF12">
    <property type="entry name" value="U3 SMALL NUCLEOLAR RNA-ASSOCIATED PROTEIN 14 HOMOLOG A"/>
    <property type="match status" value="1"/>
</dbReference>
<feature type="compositionally biased region" description="Basic and acidic residues" evidence="5">
    <location>
        <begin position="326"/>
        <end position="374"/>
    </location>
</feature>
<evidence type="ECO:0000256" key="4">
    <source>
        <dbReference type="SAM" id="Coils"/>
    </source>
</evidence>
<evidence type="ECO:0000313" key="7">
    <source>
        <dbReference type="Proteomes" id="UP000001542"/>
    </source>
</evidence>
<protein>
    <recommendedName>
        <fullName evidence="8">U3 small nucleolar RNA-associated protein</fullName>
    </recommendedName>
</protein>
<dbReference type="SMR" id="A2DEQ4"/>
<dbReference type="eggNOG" id="KOG2172">
    <property type="taxonomic scope" value="Eukaryota"/>
</dbReference>
<keyword evidence="7" id="KW-1185">Reference proteome</keyword>
<dbReference type="InterPro" id="IPR006709">
    <property type="entry name" value="SSU_processome_Utp14"/>
</dbReference>
<dbReference type="GO" id="GO:0032040">
    <property type="term" value="C:small-subunit processome"/>
    <property type="evidence" value="ECO:0000318"/>
    <property type="project" value="GO_Central"/>
</dbReference>
<dbReference type="OMA" id="RMILPAQ"/>
<name>A2DEQ4_TRIV3</name>
<dbReference type="VEuPathDB" id="TrichDB:TVAG_283500"/>
<dbReference type="VEuPathDB" id="TrichDB:TVAGG3_0577050"/>
<evidence type="ECO:0000256" key="5">
    <source>
        <dbReference type="SAM" id="MobiDB-lite"/>
    </source>
</evidence>
<keyword evidence="2" id="KW-0597">Phosphoprotein</keyword>
<feature type="region of interest" description="Disordered" evidence="5">
    <location>
        <begin position="298"/>
        <end position="408"/>
    </location>
</feature>
<dbReference type="OrthoDB" id="277439at2759"/>
<evidence type="ECO:0000313" key="6">
    <source>
        <dbReference type="EMBL" id="EAY21181.1"/>
    </source>
</evidence>
<evidence type="ECO:0000256" key="3">
    <source>
        <dbReference type="ARBA" id="ARBA00023242"/>
    </source>
</evidence>
<reference evidence="6" key="1">
    <citation type="submission" date="2006-10" db="EMBL/GenBank/DDBJ databases">
        <authorList>
            <person name="Amadeo P."/>
            <person name="Zhao Q."/>
            <person name="Wortman J."/>
            <person name="Fraser-Liggett C."/>
            <person name="Carlton J."/>
        </authorList>
    </citation>
    <scope>NUCLEOTIDE SEQUENCE</scope>
    <source>
        <strain evidence="6">G3</strain>
    </source>
</reference>
<accession>A2DEQ4</accession>
<organism evidence="6 7">
    <name type="scientific">Trichomonas vaginalis (strain ATCC PRA-98 / G3)</name>
    <dbReference type="NCBI Taxonomy" id="412133"/>
    <lineage>
        <taxon>Eukaryota</taxon>
        <taxon>Metamonada</taxon>
        <taxon>Parabasalia</taxon>
        <taxon>Trichomonadida</taxon>
        <taxon>Trichomonadidae</taxon>
        <taxon>Trichomonas</taxon>
    </lineage>
</organism>
<evidence type="ECO:0008006" key="8">
    <source>
        <dbReference type="Google" id="ProtNLM"/>
    </source>
</evidence>
<dbReference type="GO" id="GO:0006364">
    <property type="term" value="P:rRNA processing"/>
    <property type="evidence" value="ECO:0007669"/>
    <property type="project" value="InterPro"/>
</dbReference>
<reference evidence="6" key="2">
    <citation type="journal article" date="2007" name="Science">
        <title>Draft genome sequence of the sexually transmitted pathogen Trichomonas vaginalis.</title>
        <authorList>
            <person name="Carlton J.M."/>
            <person name="Hirt R.P."/>
            <person name="Silva J.C."/>
            <person name="Delcher A.L."/>
            <person name="Schatz M."/>
            <person name="Zhao Q."/>
            <person name="Wortman J.R."/>
            <person name="Bidwell S.L."/>
            <person name="Alsmark U.C.M."/>
            <person name="Besteiro S."/>
            <person name="Sicheritz-Ponten T."/>
            <person name="Noel C.J."/>
            <person name="Dacks J.B."/>
            <person name="Foster P.G."/>
            <person name="Simillion C."/>
            <person name="Van de Peer Y."/>
            <person name="Miranda-Saavedra D."/>
            <person name="Barton G.J."/>
            <person name="Westrop G.D."/>
            <person name="Mueller S."/>
            <person name="Dessi D."/>
            <person name="Fiori P.L."/>
            <person name="Ren Q."/>
            <person name="Paulsen I."/>
            <person name="Zhang H."/>
            <person name="Bastida-Corcuera F.D."/>
            <person name="Simoes-Barbosa A."/>
            <person name="Brown M.T."/>
            <person name="Hayes R.D."/>
            <person name="Mukherjee M."/>
            <person name="Okumura C.Y."/>
            <person name="Schneider R."/>
            <person name="Smith A.J."/>
            <person name="Vanacova S."/>
            <person name="Villalvazo M."/>
            <person name="Haas B.J."/>
            <person name="Pertea M."/>
            <person name="Feldblyum T.V."/>
            <person name="Utterback T.R."/>
            <person name="Shu C.L."/>
            <person name="Osoegawa K."/>
            <person name="de Jong P.J."/>
            <person name="Hrdy I."/>
            <person name="Horvathova L."/>
            <person name="Zubacova Z."/>
            <person name="Dolezal P."/>
            <person name="Malik S.B."/>
            <person name="Logsdon J.M. Jr."/>
            <person name="Henze K."/>
            <person name="Gupta A."/>
            <person name="Wang C.C."/>
            <person name="Dunne R.L."/>
            <person name="Upcroft J.A."/>
            <person name="Upcroft P."/>
            <person name="White O."/>
            <person name="Salzberg S.L."/>
            <person name="Tang P."/>
            <person name="Chiu C.-H."/>
            <person name="Lee Y.-S."/>
            <person name="Embley T.M."/>
            <person name="Coombs G.H."/>
            <person name="Mottram J.C."/>
            <person name="Tachezy J."/>
            <person name="Fraser-Liggett C.M."/>
            <person name="Johnson P.J."/>
        </authorList>
    </citation>
    <scope>NUCLEOTIDE SEQUENCE [LARGE SCALE GENOMIC DNA]</scope>
    <source>
        <strain evidence="6">G3</strain>
    </source>
</reference>
<evidence type="ECO:0000256" key="2">
    <source>
        <dbReference type="ARBA" id="ARBA00022553"/>
    </source>
</evidence>
<evidence type="ECO:0000256" key="1">
    <source>
        <dbReference type="ARBA" id="ARBA00004604"/>
    </source>
</evidence>
<feature type="compositionally biased region" description="Acidic residues" evidence="5">
    <location>
        <begin position="252"/>
        <end position="262"/>
    </location>
</feature>
<proteinExistence type="predicted"/>
<dbReference type="Pfam" id="PF04615">
    <property type="entry name" value="Utp14"/>
    <property type="match status" value="2"/>
</dbReference>
<dbReference type="AlphaFoldDB" id="A2DEQ4"/>
<comment type="subcellular location">
    <subcellularLocation>
        <location evidence="1">Nucleus</location>
        <location evidence="1">Nucleolus</location>
    </subcellularLocation>
</comment>
<dbReference type="EMBL" id="DS113192">
    <property type="protein sequence ID" value="EAY21181.1"/>
    <property type="molecule type" value="Genomic_DNA"/>
</dbReference>
<feature type="coiled-coil region" evidence="4">
    <location>
        <begin position="436"/>
        <end position="499"/>
    </location>
</feature>
<dbReference type="GO" id="GO:0005730">
    <property type="term" value="C:nucleolus"/>
    <property type="evidence" value="ECO:0000318"/>
    <property type="project" value="GO_Central"/>
</dbReference>